<evidence type="ECO:0000313" key="3">
    <source>
        <dbReference type="Proteomes" id="UP000008680"/>
    </source>
</evidence>
<organism evidence="2 3">
    <name type="scientific">Methanobrevibacter ruminantium (strain ATCC 35063 / DSM 1093 / JCM 13430 / OCM 146 / M1)</name>
    <name type="common">Methanobacterium ruminantium</name>
    <dbReference type="NCBI Taxonomy" id="634498"/>
    <lineage>
        <taxon>Archaea</taxon>
        <taxon>Methanobacteriati</taxon>
        <taxon>Methanobacteriota</taxon>
        <taxon>Methanomada group</taxon>
        <taxon>Methanobacteria</taxon>
        <taxon>Methanobacteriales</taxon>
        <taxon>Methanobacteriaceae</taxon>
        <taxon>Methanobrevibacter</taxon>
    </lineage>
</organism>
<evidence type="ECO:0000313" key="2">
    <source>
        <dbReference type="EMBL" id="ADC47091.1"/>
    </source>
</evidence>
<feature type="compositionally biased region" description="Acidic residues" evidence="1">
    <location>
        <begin position="670"/>
        <end position="682"/>
    </location>
</feature>
<feature type="compositionally biased region" description="Acidic residues" evidence="1">
    <location>
        <begin position="1121"/>
        <end position="1132"/>
    </location>
</feature>
<dbReference type="HOGENOM" id="CLU_245855_0_0_2"/>
<feature type="region of interest" description="Disordered" evidence="1">
    <location>
        <begin position="1002"/>
        <end position="1055"/>
    </location>
</feature>
<accession>D3E3I0</accession>
<feature type="compositionally biased region" description="Basic and acidic residues" evidence="1">
    <location>
        <begin position="1009"/>
        <end position="1024"/>
    </location>
</feature>
<feature type="compositionally biased region" description="Basic residues" evidence="1">
    <location>
        <begin position="1386"/>
        <end position="1396"/>
    </location>
</feature>
<dbReference type="PATRIC" id="fig|634498.28.peg.1243"/>
<dbReference type="GeneID" id="8770892"/>
<feature type="compositionally biased region" description="Low complexity" evidence="1">
    <location>
        <begin position="683"/>
        <end position="693"/>
    </location>
</feature>
<keyword evidence="3" id="KW-1185">Reference proteome</keyword>
<dbReference type="Proteomes" id="UP000008680">
    <property type="component" value="Chromosome"/>
</dbReference>
<reference evidence="2 3" key="1">
    <citation type="journal article" date="2010" name="PLoS ONE">
        <title>The genome sequence of the rumen methanogen Methanobrevibacter ruminantium reveals new possibilities for controlling ruminant methane emissions.</title>
        <authorList>
            <person name="Leahy S.C."/>
            <person name="Kelly W.J."/>
            <person name="Altermann E."/>
            <person name="Ronimus R.S."/>
            <person name="Yeoman C.J."/>
            <person name="Pacheco D.M."/>
            <person name="Li D."/>
            <person name="Kong Z."/>
            <person name="McTavish S."/>
            <person name="Sang C."/>
            <person name="Lambie S.C."/>
            <person name="Janssen P.H."/>
            <person name="Dey D."/>
            <person name="Attwood G.T."/>
        </authorList>
    </citation>
    <scope>NUCLEOTIDE SEQUENCE [LARGE SCALE GENOMIC DNA]</scope>
    <source>
        <strain evidence="3">ATCC 35063 / DSM 1093 / JCM 13430 / OCM 146 / M1</strain>
    </source>
</reference>
<sequence>MKNHSFMFLDSDFQDISNFCMRMEKNIVEGDGVDAVIWAGKIAERVTHYITKFVGIDLNELDQNKKLNTLYSKGIIPEDKYNKLDSIRQYRNIATHHELRDEMNIAKKTHKDVFNILSWFYGTYKGDEAYYKLKYPGVTYRHDESFLNQLKENINNNVKTIDNNKATTAIKSANDHIYQHDVDYNVHSYFNQNNVEFNPELNAYTAFFIFDDKKVTIGHFKTREVAVRKGYRFVLNEDFRMFQYFNGCLLPERLEDGSYSDSKGIDFDMEEKLWKASFDDKDLGYFISENSAIIARKEYIDTLPLPESKNGSYSDYKEISFDLNHKLWYIKKEGKILDYYDSEREAIHNLSNVYRLDIDLEDLGIVQDKNDSRWKIFYKNKYVTTCDTKEEAIKKRLSHISSFAPPKRNKDGEYSIHKGIYYDDKNLIWVLTIKGETLGFFDSEEDAFNYKKEFLKSKGFDVSDLIFHQEELFDDSFDFKVRLNSEENAVDYDKDNDEWVIYFRGNEIGRKASEDEARKFRRAYLKEMPYPPRKSNGNYSFIDGIDYDINSHLWLAKNGEELIGHFDSEEDAFYGLKEALVKEGFDVRDMHFINSDIKSNDENDGNLSNIVNPSKDYLIKDNSTKDYLSDGSVSNEDSSAEASNQKDGSDKLISFYDVFRTNTGNYILSDSEESLSDSEESLSDSVESLSDSVESINKPVESADEDFKNNSESIANDSAFETDNGRGVIDQEFLADGDKQFNMGAIIQEDNSKNINEYKKSSFYGIANQNQDDRLSDDLSIPYLESEDNYEYMEDLNLEQLNLDENNGFLNISENLFKSSNRKELKEIKLNSYDSNNFRREMVLSYNDSYLCVSLQGMVNKDELKDIIFLDILDNMVKLNYSKVDEEYFSIFINVQYKLSTIDLVTLINLLSDLGWEFDLLDKLAISNDINLNSLVQSKIGKIRDKRKAHSNELIKSSHNEDSLISKSKINDSIVSNESDSNKGSSKFKENLSLYDKFSLSSNDAEDSDAQKAKDKSLKSKDYLDANPISKRKSYPKQESISSKNKKSNSKSEKAIIRGGVRVSLEEAHEIDNAEENKVIKSKIIDKKPEMVKDFKTTSLDSLLEANRIKEEERLNSTSDDIGDDLSIEDNSDTFKDDLNSNGLETLENGLNLIKEGLNSAENDLDYAEDVLNSEEDDLDSAEDVLNPEEDDLGSVEDVLNPEEDDLGSVEDVLNPEEDNYVSESSLNDDFDSLDYSDSLEDSTDSSFDYGDVLGEDNSNSNSIEDIFNDEDDLDSEGLLDEDSDDVDFLEKVSSDLSSTNLFDESADLSANDLFDGYNDSSSSDLFDDESETSFEDELDNIGSSNQEDLSTESNDSDSNLEEIGSLKETAEQTESESDSTASKVSKPKVKKAKKPKKVPADAFDEKYANSTEIEYDEESDKWLAFLGGDLIRSFNTPKEAYIERKKLLRRKVKRPKRGMNGRYSEFEGIDFNTQEGLWTSSVNDIIVCYSITEKEAHKKRTMFVDLILDKFDVSEEEFTEDLLEEIKSTNLEDLFADLSDEDLNDSSNLSLKEVKKELNKF</sequence>
<protein>
    <recommendedName>
        <fullName evidence="4">DUF4145 domain-containing protein</fullName>
    </recommendedName>
</protein>
<dbReference type="KEGG" id="mru:mru_1241"/>
<feature type="region of interest" description="Disordered" evidence="1">
    <location>
        <begin position="1311"/>
        <end position="1396"/>
    </location>
</feature>
<dbReference type="EMBL" id="CP001719">
    <property type="protein sequence ID" value="ADC47091.1"/>
    <property type="molecule type" value="Genomic_DNA"/>
</dbReference>
<feature type="compositionally biased region" description="Polar residues" evidence="1">
    <location>
        <begin position="1342"/>
        <end position="1354"/>
    </location>
</feature>
<dbReference type="STRING" id="634498.mru_1241"/>
<feature type="compositionally biased region" description="Acidic residues" evidence="1">
    <location>
        <begin position="1267"/>
        <end position="1285"/>
    </location>
</feature>
<feature type="compositionally biased region" description="Acidic residues" evidence="1">
    <location>
        <begin position="1174"/>
        <end position="1244"/>
    </location>
</feature>
<feature type="region of interest" description="Disordered" evidence="1">
    <location>
        <begin position="1115"/>
        <end position="1141"/>
    </location>
</feature>
<feature type="region of interest" description="Disordered" evidence="1">
    <location>
        <begin position="1174"/>
        <end position="1285"/>
    </location>
</feature>
<feature type="region of interest" description="Disordered" evidence="1">
    <location>
        <begin position="670"/>
        <end position="693"/>
    </location>
</feature>
<evidence type="ECO:0008006" key="4">
    <source>
        <dbReference type="Google" id="ProtNLM"/>
    </source>
</evidence>
<dbReference type="RefSeq" id="WP_012956040.1">
    <property type="nucleotide sequence ID" value="NC_013790.1"/>
</dbReference>
<proteinExistence type="predicted"/>
<evidence type="ECO:0000256" key="1">
    <source>
        <dbReference type="SAM" id="MobiDB-lite"/>
    </source>
</evidence>
<name>D3E3I0_METRM</name>
<dbReference type="eggNOG" id="arCOG04653">
    <property type="taxonomic scope" value="Archaea"/>
</dbReference>
<feature type="compositionally biased region" description="Acidic residues" evidence="1">
    <location>
        <begin position="1326"/>
        <end position="1340"/>
    </location>
</feature>
<gene>
    <name evidence="2" type="ordered locus">mru_1241</name>
</gene>